<gene>
    <name evidence="4" type="ORF">HPC62_00605</name>
</gene>
<proteinExistence type="predicted"/>
<evidence type="ECO:0000259" key="2">
    <source>
        <dbReference type="Pfam" id="PF05419"/>
    </source>
</evidence>
<reference evidence="4 5" key="1">
    <citation type="submission" date="2020-05" db="EMBL/GenBank/DDBJ databases">
        <title>Complete genome sequence of of a novel Thermoleptolyngbya strain isolated from hot springs of Ganzi, Sichuan China.</title>
        <authorList>
            <person name="Tang J."/>
            <person name="Daroch M."/>
            <person name="Li L."/>
            <person name="Waleron K."/>
            <person name="Waleron M."/>
            <person name="Waleron M."/>
        </authorList>
    </citation>
    <scope>NUCLEOTIDE SEQUENCE [LARGE SCALE GENOMIC DNA]</scope>
    <source>
        <strain evidence="4 5">PKUAC-SCTA183</strain>
    </source>
</reference>
<evidence type="ECO:0000256" key="1">
    <source>
        <dbReference type="SAM" id="MobiDB-lite"/>
    </source>
</evidence>
<dbReference type="RefSeq" id="WP_172353298.1">
    <property type="nucleotide sequence ID" value="NZ_CP053661.1"/>
</dbReference>
<dbReference type="GO" id="GO:0030288">
    <property type="term" value="C:outer membrane-bounded periplasmic space"/>
    <property type="evidence" value="ECO:0007669"/>
    <property type="project" value="TreeGrafter"/>
</dbReference>
<dbReference type="SUPFAM" id="SSF48371">
    <property type="entry name" value="ARM repeat"/>
    <property type="match status" value="1"/>
</dbReference>
<evidence type="ECO:0008006" key="6">
    <source>
        <dbReference type="Google" id="ProtNLM"/>
    </source>
</evidence>
<dbReference type="CDD" id="cd16383">
    <property type="entry name" value="GUN4"/>
    <property type="match status" value="1"/>
</dbReference>
<dbReference type="GO" id="GO:0046906">
    <property type="term" value="F:tetrapyrrole binding"/>
    <property type="evidence" value="ECO:0007669"/>
    <property type="project" value="TreeGrafter"/>
</dbReference>
<dbReference type="PANTHER" id="PTHR34800">
    <property type="entry name" value="TETRAPYRROLE-BINDING PROTEIN, CHLOROPLASTIC"/>
    <property type="match status" value="1"/>
</dbReference>
<organism evidence="4 5">
    <name type="scientific">Thermoleptolyngbya sichuanensis A183</name>
    <dbReference type="NCBI Taxonomy" id="2737172"/>
    <lineage>
        <taxon>Bacteria</taxon>
        <taxon>Bacillati</taxon>
        <taxon>Cyanobacteriota</taxon>
        <taxon>Cyanophyceae</taxon>
        <taxon>Oculatellales</taxon>
        <taxon>Oculatellaceae</taxon>
        <taxon>Thermoleptolyngbya</taxon>
        <taxon>Thermoleptolyngbya sichuanensis</taxon>
    </lineage>
</organism>
<evidence type="ECO:0000313" key="5">
    <source>
        <dbReference type="Proteomes" id="UP000505210"/>
    </source>
</evidence>
<feature type="domain" description="GUN4-like" evidence="2">
    <location>
        <begin position="108"/>
        <end position="247"/>
    </location>
</feature>
<dbReference type="Gene3D" id="1.10.10.1770">
    <property type="entry name" value="Gun4-like"/>
    <property type="match status" value="1"/>
</dbReference>
<dbReference type="InterPro" id="IPR037215">
    <property type="entry name" value="GUN4-like_sf"/>
</dbReference>
<sequence>MDNVQANLSQSPLDITASSEPGASDFIPDFLARLQSENEKTQLQLLQDIAAQGDSGLTVLMRVLQDRQGSKPGPLEGKAVQILAAAESPKAQEFLQTQFPQGLVPGRSQRGIDYSPLQTLLVQQDFQAADRLTLEKLCELAGPAAVQRRWIYFTEVDDFPIEDLQTINTLWLVYSEGKFGFSVQRDLWLSVGKNWDRLWPLIGWKSGNNWTRYPGGFTWSLTAPRGHLPLSNQLRGVRTMASLMAHPAWTAQEK</sequence>
<dbReference type="InterPro" id="IPR016024">
    <property type="entry name" value="ARM-type_fold"/>
</dbReference>
<evidence type="ECO:0000259" key="3">
    <source>
        <dbReference type="Pfam" id="PF16416"/>
    </source>
</evidence>
<dbReference type="InterPro" id="IPR032192">
    <property type="entry name" value="GUN4_N"/>
</dbReference>
<feature type="domain" description="GUN4 N-terminal ARM-like repeat" evidence="3">
    <location>
        <begin position="30"/>
        <end position="100"/>
    </location>
</feature>
<dbReference type="AlphaFoldDB" id="A0A6M8B394"/>
<feature type="region of interest" description="Disordered" evidence="1">
    <location>
        <begin position="1"/>
        <end position="21"/>
    </location>
</feature>
<evidence type="ECO:0000313" key="4">
    <source>
        <dbReference type="EMBL" id="QKD80868.1"/>
    </source>
</evidence>
<protein>
    <recommendedName>
        <fullName evidence="6">GUN4 domain-containing protein</fullName>
    </recommendedName>
</protein>
<dbReference type="PANTHER" id="PTHR34800:SF1">
    <property type="entry name" value="TETRAPYRROLE-BINDING PROTEIN, CHLOROPLASTIC"/>
    <property type="match status" value="1"/>
</dbReference>
<dbReference type="SUPFAM" id="SSF140869">
    <property type="entry name" value="GUN4-like"/>
    <property type="match status" value="1"/>
</dbReference>
<dbReference type="Gene3D" id="1.25.40.620">
    <property type="match status" value="1"/>
</dbReference>
<dbReference type="Pfam" id="PF16416">
    <property type="entry name" value="GUN4_N"/>
    <property type="match status" value="1"/>
</dbReference>
<dbReference type="KEGG" id="theu:HPC62_00605"/>
<dbReference type="InterPro" id="IPR008629">
    <property type="entry name" value="GUN4-like"/>
</dbReference>
<dbReference type="Pfam" id="PF05419">
    <property type="entry name" value="GUN4"/>
    <property type="match status" value="1"/>
</dbReference>
<dbReference type="EMBL" id="CP053661">
    <property type="protein sequence ID" value="QKD80868.1"/>
    <property type="molecule type" value="Genomic_DNA"/>
</dbReference>
<keyword evidence="5" id="KW-1185">Reference proteome</keyword>
<accession>A0A6M8B394</accession>
<name>A0A6M8B394_9CYAN</name>
<dbReference type="Proteomes" id="UP000505210">
    <property type="component" value="Chromosome"/>
</dbReference>